<evidence type="ECO:0000256" key="3">
    <source>
        <dbReference type="ARBA" id="ARBA00022989"/>
    </source>
</evidence>
<organism evidence="6 7">
    <name type="scientific">Trypanosoma equiperdum</name>
    <dbReference type="NCBI Taxonomy" id="5694"/>
    <lineage>
        <taxon>Eukaryota</taxon>
        <taxon>Discoba</taxon>
        <taxon>Euglenozoa</taxon>
        <taxon>Kinetoplastea</taxon>
        <taxon>Metakinetoplastina</taxon>
        <taxon>Trypanosomatida</taxon>
        <taxon>Trypanosomatidae</taxon>
        <taxon>Trypanosoma</taxon>
    </lineage>
</organism>
<dbReference type="InterPro" id="IPR035952">
    <property type="entry name" value="Rhomboid-like_sf"/>
</dbReference>
<dbReference type="RefSeq" id="XP_067082548.1">
    <property type="nucleotide sequence ID" value="XM_067226447.1"/>
</dbReference>
<feature type="transmembrane region" description="Helical" evidence="5">
    <location>
        <begin position="98"/>
        <end position="116"/>
    </location>
</feature>
<dbReference type="Proteomes" id="UP000195570">
    <property type="component" value="Unassembled WGS sequence"/>
</dbReference>
<comment type="subcellular location">
    <subcellularLocation>
        <location evidence="1">Membrane</location>
        <topology evidence="1">Multi-pass membrane protein</topology>
    </subcellularLocation>
</comment>
<comment type="caution">
    <text evidence="6">The sequence shown here is derived from an EMBL/GenBank/DDBJ whole genome shotgun (WGS) entry which is preliminary data.</text>
</comment>
<evidence type="ECO:0000313" key="7">
    <source>
        <dbReference type="Proteomes" id="UP000195570"/>
    </source>
</evidence>
<feature type="transmembrane region" description="Helical" evidence="5">
    <location>
        <begin position="67"/>
        <end position="86"/>
    </location>
</feature>
<reference evidence="6" key="1">
    <citation type="submission" date="2016-09" db="EMBL/GenBank/DDBJ databases">
        <authorList>
            <person name="Hebert L."/>
            <person name="Moumen B."/>
        </authorList>
    </citation>
    <scope>NUCLEOTIDE SEQUENCE [LARGE SCALE GENOMIC DNA]</scope>
    <source>
        <strain evidence="6">OVI</strain>
    </source>
</reference>
<name>A0A1G4II62_TRYEQ</name>
<proteinExistence type="predicted"/>
<evidence type="ECO:0000256" key="2">
    <source>
        <dbReference type="ARBA" id="ARBA00022692"/>
    </source>
</evidence>
<evidence type="ECO:0000256" key="1">
    <source>
        <dbReference type="ARBA" id="ARBA00004141"/>
    </source>
</evidence>
<evidence type="ECO:0000313" key="6">
    <source>
        <dbReference type="EMBL" id="SCU71976.1"/>
    </source>
</evidence>
<gene>
    <name evidence="6" type="ORF">TEOVI_000355800</name>
</gene>
<keyword evidence="7" id="KW-1185">Reference proteome</keyword>
<protein>
    <recommendedName>
        <fullName evidence="8">Peptidase S54 rhomboid domain-containing protein</fullName>
    </recommendedName>
</protein>
<dbReference type="GeneID" id="92377498"/>
<accession>A0A1G4II62</accession>
<dbReference type="Gene3D" id="1.20.1540.10">
    <property type="entry name" value="Rhomboid-like"/>
    <property type="match status" value="1"/>
</dbReference>
<evidence type="ECO:0000256" key="5">
    <source>
        <dbReference type="SAM" id="Phobius"/>
    </source>
</evidence>
<evidence type="ECO:0000256" key="4">
    <source>
        <dbReference type="ARBA" id="ARBA00023136"/>
    </source>
</evidence>
<feature type="transmembrane region" description="Helical" evidence="5">
    <location>
        <begin position="12"/>
        <end position="31"/>
    </location>
</feature>
<keyword evidence="4 5" id="KW-0472">Membrane</keyword>
<keyword evidence="2 5" id="KW-0812">Transmembrane</keyword>
<feature type="transmembrane region" description="Helical" evidence="5">
    <location>
        <begin position="196"/>
        <end position="213"/>
    </location>
</feature>
<evidence type="ECO:0008006" key="8">
    <source>
        <dbReference type="Google" id="ProtNLM"/>
    </source>
</evidence>
<keyword evidence="3 5" id="KW-1133">Transmembrane helix</keyword>
<sequence>MSSLMSANNSGLVFAMALTTNQTFFLTYHMGSYANNAVMLSSRKPMLMRDVFLTKSSSFFPNPLSCVYVHSPLDAVLNSLLAWFLVRPIIEIIGWRSGVAIYFGSGFFSSFAYIFSSQLGTGRTNTPFDCADTSNGAFSGFATLSLVLPKCYIPTSKRIPTSYLGVPYLIKCFYDEYVAPHYVDKREKGAIELRNWGFVGGVFFVMIYTSLVLRTKHDMTTMRTFWRNMGITTRKK</sequence>
<dbReference type="VEuPathDB" id="TriTrypDB:TEOVI_000355800"/>
<dbReference type="GO" id="GO:0016020">
    <property type="term" value="C:membrane"/>
    <property type="evidence" value="ECO:0007669"/>
    <property type="project" value="UniProtKB-SubCell"/>
</dbReference>
<dbReference type="AlphaFoldDB" id="A0A1G4II62"/>
<dbReference type="EMBL" id="CZPT02001763">
    <property type="protein sequence ID" value="SCU71976.1"/>
    <property type="molecule type" value="Genomic_DNA"/>
</dbReference>